<dbReference type="Gene3D" id="1.10.10.10">
    <property type="entry name" value="Winged helix-like DNA-binding domain superfamily/Winged helix DNA-binding domain"/>
    <property type="match status" value="1"/>
</dbReference>
<evidence type="ECO:0000256" key="2">
    <source>
        <dbReference type="ARBA" id="ARBA00023015"/>
    </source>
</evidence>
<evidence type="ECO:0000256" key="1">
    <source>
        <dbReference type="ARBA" id="ARBA00009437"/>
    </source>
</evidence>
<comment type="caution">
    <text evidence="6">The sequence shown here is derived from an EMBL/GenBank/DDBJ whole genome shotgun (WGS) entry which is preliminary data.</text>
</comment>
<dbReference type="Proteomes" id="UP001620460">
    <property type="component" value="Unassembled WGS sequence"/>
</dbReference>
<evidence type="ECO:0000313" key="7">
    <source>
        <dbReference type="Proteomes" id="UP001620460"/>
    </source>
</evidence>
<organism evidence="6 7">
    <name type="scientific">Dyella ginsengisoli</name>
    <dbReference type="NCBI Taxonomy" id="363848"/>
    <lineage>
        <taxon>Bacteria</taxon>
        <taxon>Pseudomonadati</taxon>
        <taxon>Pseudomonadota</taxon>
        <taxon>Gammaproteobacteria</taxon>
        <taxon>Lysobacterales</taxon>
        <taxon>Rhodanobacteraceae</taxon>
        <taxon>Dyella</taxon>
    </lineage>
</organism>
<dbReference type="EMBL" id="JADIKM010000003">
    <property type="protein sequence ID" value="MFK2904328.1"/>
    <property type="molecule type" value="Genomic_DNA"/>
</dbReference>
<keyword evidence="4" id="KW-0804">Transcription</keyword>
<proteinExistence type="inferred from homology"/>
<dbReference type="Gene3D" id="3.40.190.10">
    <property type="entry name" value="Periplasmic binding protein-like II"/>
    <property type="match status" value="2"/>
</dbReference>
<dbReference type="SUPFAM" id="SSF53850">
    <property type="entry name" value="Periplasmic binding protein-like II"/>
    <property type="match status" value="1"/>
</dbReference>
<gene>
    <name evidence="6" type="ORF">ISP17_10155</name>
</gene>
<sequence>MSNRSLPPLTALRAFEAVARRSSFKAAAEELFVTPTAISHQIRQLEAQLGLRVLERTPRAVRLTAEGSVLYQATASGLGEIARAVALLRQRQDATILTLTSTTAFLGHWMVPRLGELRRLLPDVDLRLHASDAIVELRPGGVDAAIRYGKGPFAGVASVPLRDDVFGPVCSPGLGLSVPEDLRQATLIHIDGRQVPAPSPDWPRWCAEAGLLDVDTQAGVRFPDSTLAVQAAMAGHGVVIASLVLVADALAAGLLVAPFAPVLRGETYHFACAPELQARRDVAALRAWLQDVMAET</sequence>
<evidence type="ECO:0000313" key="6">
    <source>
        <dbReference type="EMBL" id="MFK2904328.1"/>
    </source>
</evidence>
<keyword evidence="3" id="KW-0238">DNA-binding</keyword>
<dbReference type="PROSITE" id="PS50931">
    <property type="entry name" value="HTH_LYSR"/>
    <property type="match status" value="1"/>
</dbReference>
<accession>A0ABW8JTW1</accession>
<dbReference type="Pfam" id="PF03466">
    <property type="entry name" value="LysR_substrate"/>
    <property type="match status" value="1"/>
</dbReference>
<dbReference type="InterPro" id="IPR005119">
    <property type="entry name" value="LysR_subst-bd"/>
</dbReference>
<evidence type="ECO:0000259" key="5">
    <source>
        <dbReference type="PROSITE" id="PS50931"/>
    </source>
</evidence>
<evidence type="ECO:0000256" key="3">
    <source>
        <dbReference type="ARBA" id="ARBA00023125"/>
    </source>
</evidence>
<dbReference type="SUPFAM" id="SSF46785">
    <property type="entry name" value="Winged helix' DNA-binding domain"/>
    <property type="match status" value="1"/>
</dbReference>
<evidence type="ECO:0000256" key="4">
    <source>
        <dbReference type="ARBA" id="ARBA00023163"/>
    </source>
</evidence>
<dbReference type="CDD" id="cd08432">
    <property type="entry name" value="PBP2_GcdR_TrpI_HvrB_AmpR_like"/>
    <property type="match status" value="1"/>
</dbReference>
<dbReference type="PANTHER" id="PTHR30537:SF74">
    <property type="entry name" value="HTH-TYPE TRANSCRIPTIONAL REGULATOR TRPI"/>
    <property type="match status" value="1"/>
</dbReference>
<dbReference type="InterPro" id="IPR036390">
    <property type="entry name" value="WH_DNA-bd_sf"/>
</dbReference>
<dbReference type="PRINTS" id="PR00039">
    <property type="entry name" value="HTHLYSR"/>
</dbReference>
<feature type="domain" description="HTH lysR-type" evidence="5">
    <location>
        <begin position="7"/>
        <end position="64"/>
    </location>
</feature>
<dbReference type="Pfam" id="PF00126">
    <property type="entry name" value="HTH_1"/>
    <property type="match status" value="1"/>
</dbReference>
<dbReference type="PANTHER" id="PTHR30537">
    <property type="entry name" value="HTH-TYPE TRANSCRIPTIONAL REGULATOR"/>
    <property type="match status" value="1"/>
</dbReference>
<keyword evidence="2" id="KW-0805">Transcription regulation</keyword>
<dbReference type="InterPro" id="IPR000847">
    <property type="entry name" value="LysR_HTH_N"/>
</dbReference>
<comment type="similarity">
    <text evidence="1">Belongs to the LysR transcriptional regulatory family.</text>
</comment>
<dbReference type="InterPro" id="IPR058163">
    <property type="entry name" value="LysR-type_TF_proteobact-type"/>
</dbReference>
<dbReference type="RefSeq" id="WP_404632747.1">
    <property type="nucleotide sequence ID" value="NZ_JADIKM010000003.1"/>
</dbReference>
<dbReference type="InterPro" id="IPR036388">
    <property type="entry name" value="WH-like_DNA-bd_sf"/>
</dbReference>
<keyword evidence="7" id="KW-1185">Reference proteome</keyword>
<name>A0ABW8JTW1_9GAMM</name>
<protein>
    <submittedName>
        <fullName evidence="6">LysR family transcriptional regulator</fullName>
    </submittedName>
</protein>
<reference evidence="6 7" key="1">
    <citation type="submission" date="2020-10" db="EMBL/GenBank/DDBJ databases">
        <title>Phylogeny of dyella-like bacteria.</title>
        <authorList>
            <person name="Fu J."/>
        </authorList>
    </citation>
    <scope>NUCLEOTIDE SEQUENCE [LARGE SCALE GENOMIC DNA]</scope>
    <source>
        <strain evidence="6 7">Gsoil3046</strain>
    </source>
</reference>